<dbReference type="GO" id="GO:0006313">
    <property type="term" value="P:DNA transposition"/>
    <property type="evidence" value="ECO:0007669"/>
    <property type="project" value="InterPro"/>
</dbReference>
<organism evidence="2 3">
    <name type="scientific">Streptomyces lincolnensis</name>
    <dbReference type="NCBI Taxonomy" id="1915"/>
    <lineage>
        <taxon>Bacteria</taxon>
        <taxon>Bacillati</taxon>
        <taxon>Actinomycetota</taxon>
        <taxon>Actinomycetes</taxon>
        <taxon>Kitasatosporales</taxon>
        <taxon>Streptomycetaceae</taxon>
        <taxon>Streptomyces</taxon>
    </lineage>
</organism>
<dbReference type="KEGG" id="sls:SLINC_0094"/>
<dbReference type="PANTHER" id="PTHR33055">
    <property type="entry name" value="TRANSPOSASE FOR INSERTION SEQUENCE ELEMENT IS1111A"/>
    <property type="match status" value="1"/>
</dbReference>
<accession>A0A1B1M143</accession>
<dbReference type="GO" id="GO:0003677">
    <property type="term" value="F:DNA binding"/>
    <property type="evidence" value="ECO:0007669"/>
    <property type="project" value="InterPro"/>
</dbReference>
<keyword evidence="3" id="KW-1185">Reference proteome</keyword>
<protein>
    <submittedName>
        <fullName evidence="2">Putative transposase</fullName>
    </submittedName>
</protein>
<evidence type="ECO:0000313" key="2">
    <source>
        <dbReference type="EMBL" id="ANS62318.1"/>
    </source>
</evidence>
<dbReference type="PANTHER" id="PTHR33055:SF3">
    <property type="entry name" value="PUTATIVE TRANSPOSASE FOR IS117-RELATED"/>
    <property type="match status" value="1"/>
</dbReference>
<dbReference type="EMBL" id="CP016438">
    <property type="protein sequence ID" value="ANS62318.1"/>
    <property type="molecule type" value="Genomic_DNA"/>
</dbReference>
<dbReference type="InterPro" id="IPR002525">
    <property type="entry name" value="Transp_IS110-like_N"/>
</dbReference>
<dbReference type="InterPro" id="IPR043129">
    <property type="entry name" value="ATPase_NBD"/>
</dbReference>
<dbReference type="GO" id="GO:0004803">
    <property type="term" value="F:transposase activity"/>
    <property type="evidence" value="ECO:0007669"/>
    <property type="project" value="InterPro"/>
</dbReference>
<feature type="region of interest" description="Disordered" evidence="1">
    <location>
        <begin position="117"/>
        <end position="143"/>
    </location>
</feature>
<proteinExistence type="predicted"/>
<evidence type="ECO:0000313" key="3">
    <source>
        <dbReference type="Proteomes" id="UP000092598"/>
    </source>
</evidence>
<feature type="compositionally biased region" description="Basic and acidic residues" evidence="1">
    <location>
        <begin position="117"/>
        <end position="131"/>
    </location>
</feature>
<dbReference type="PATRIC" id="fig|1915.4.peg.126"/>
<dbReference type="InterPro" id="IPR047650">
    <property type="entry name" value="Transpos_IS110"/>
</dbReference>
<dbReference type="AlphaFoldDB" id="A0A1B1M143"/>
<dbReference type="Pfam" id="PF01548">
    <property type="entry name" value="DEDD_Tnp_IS110"/>
    <property type="match status" value="1"/>
</dbReference>
<sequence length="143" mass="15548">MAAIWAGIDAGKTHHHCVVIDESGRRLLSRRVANDEPELTELLADVLALGDGVTWAIDLADGGAALAIAILLNQDQPVHYISGRAVHRASEGYRGEGKTDAKDAAVIADQLRVRRDLHPLRGGDDRRHRPDLQPAGHRARRGH</sequence>
<name>A0A1B1M143_STRLN</name>
<evidence type="ECO:0000256" key="1">
    <source>
        <dbReference type="SAM" id="MobiDB-lite"/>
    </source>
</evidence>
<dbReference type="Proteomes" id="UP000092598">
    <property type="component" value="Chromosome"/>
</dbReference>
<reference evidence="2 3" key="1">
    <citation type="submission" date="2016-07" db="EMBL/GenBank/DDBJ databases">
        <title>Enhancement of antibiotic productionsby engineered nitrateutilization in actinobacteria.</title>
        <authorList>
            <person name="Meng S.C."/>
        </authorList>
    </citation>
    <scope>NUCLEOTIDE SEQUENCE [LARGE SCALE GENOMIC DNA]</scope>
    <source>
        <strain evidence="2 3">NRRL 2936</strain>
    </source>
</reference>
<gene>
    <name evidence="2" type="ORF">SLINC_0094</name>
</gene>
<dbReference type="SUPFAM" id="SSF53067">
    <property type="entry name" value="Actin-like ATPase domain"/>
    <property type="match status" value="1"/>
</dbReference>
<dbReference type="STRING" id="1915.SLINC_0094"/>